<reference evidence="17 18" key="1">
    <citation type="submission" date="2016-10" db="EMBL/GenBank/DDBJ databases">
        <authorList>
            <person name="Varghese N."/>
            <person name="Submissions S."/>
        </authorList>
    </citation>
    <scope>NUCLEOTIDE SEQUENCE [LARGE SCALE GENOMIC DNA]</scope>
    <source>
        <strain evidence="17 18">CIP 109853</strain>
    </source>
</reference>
<evidence type="ECO:0000256" key="12">
    <source>
        <dbReference type="RuleBase" id="RU003572"/>
    </source>
</evidence>
<comment type="similarity">
    <text evidence="10 12">Belongs to the malate synthase family. GlcB subfamily.</text>
</comment>
<keyword evidence="7 10" id="KW-0460">Magnesium</keyword>
<feature type="domain" description="Malate synthase N-terminal" evidence="14">
    <location>
        <begin position="17"/>
        <end position="76"/>
    </location>
</feature>
<comment type="subcellular location">
    <subcellularLocation>
        <location evidence="10 12">Cytoplasm</location>
    </subcellularLocation>
</comment>
<dbReference type="InterPro" id="IPR001465">
    <property type="entry name" value="Malate_synthase_TIM"/>
</dbReference>
<evidence type="ECO:0000259" key="16">
    <source>
        <dbReference type="Pfam" id="PF20659"/>
    </source>
</evidence>
<keyword evidence="5 10" id="KW-0808">Transferase</keyword>
<evidence type="ECO:0000313" key="17">
    <source>
        <dbReference type="EMBL" id="SEQ11448.1"/>
    </source>
</evidence>
<dbReference type="RefSeq" id="WP_069516541.1">
    <property type="nucleotide sequence ID" value="NZ_FOFP01000003.1"/>
</dbReference>
<feature type="binding site" evidence="10">
    <location>
        <position position="429"/>
    </location>
    <ligand>
        <name>Mg(2+)</name>
        <dbReference type="ChEBI" id="CHEBI:18420"/>
    </ligand>
</feature>
<evidence type="ECO:0000256" key="9">
    <source>
        <dbReference type="ARBA" id="ARBA00047918"/>
    </source>
</evidence>
<dbReference type="InterPro" id="IPR046363">
    <property type="entry name" value="MS_N_TIM-barrel_dom"/>
</dbReference>
<evidence type="ECO:0000256" key="7">
    <source>
        <dbReference type="ARBA" id="ARBA00022842"/>
    </source>
</evidence>
<feature type="active site" description="Proton acceptor" evidence="10">
    <location>
        <position position="340"/>
    </location>
</feature>
<dbReference type="Gene3D" id="1.20.1220.12">
    <property type="entry name" value="Malate synthase, domain III"/>
    <property type="match status" value="1"/>
</dbReference>
<dbReference type="PANTHER" id="PTHR42739:SF1">
    <property type="entry name" value="MALATE SYNTHASE G"/>
    <property type="match status" value="1"/>
</dbReference>
<keyword evidence="6 10" id="KW-0479">Metal-binding</keyword>
<dbReference type="InterPro" id="IPR006253">
    <property type="entry name" value="Malate_synthG"/>
</dbReference>
<feature type="domain" description="Malate synthase C-terminal" evidence="16">
    <location>
        <begin position="594"/>
        <end position="690"/>
    </location>
</feature>
<comment type="caution">
    <text evidence="17">The sequence shown here is derived from an EMBL/GenBank/DDBJ whole genome shotgun (WGS) entry which is preliminary data.</text>
</comment>
<dbReference type="InterPro" id="IPR048355">
    <property type="entry name" value="MS_C"/>
</dbReference>
<dbReference type="InterPro" id="IPR048357">
    <property type="entry name" value="MSG_insertion"/>
</dbReference>
<keyword evidence="3 10" id="KW-0963">Cytoplasm</keyword>
<feature type="binding site" evidence="10">
    <location>
        <position position="118"/>
    </location>
    <ligand>
        <name>acetyl-CoA</name>
        <dbReference type="ChEBI" id="CHEBI:57288"/>
    </ligand>
</feature>
<evidence type="ECO:0000259" key="14">
    <source>
        <dbReference type="Pfam" id="PF20656"/>
    </source>
</evidence>
<feature type="binding site" evidence="10">
    <location>
        <begin position="454"/>
        <end position="457"/>
    </location>
    <ligand>
        <name>glyoxylate</name>
        <dbReference type="ChEBI" id="CHEBI:36655"/>
    </ligand>
</feature>
<gene>
    <name evidence="10" type="primary">glcB</name>
    <name evidence="17" type="ORF">SAMN05216600_103317</name>
</gene>
<keyword evidence="2 10" id="KW-0329">Glyoxylate bypass</keyword>
<feature type="domain" description="Malate synthase G alpha-beta insertion" evidence="15">
    <location>
        <begin position="160"/>
        <end position="235"/>
    </location>
</feature>
<proteinExistence type="inferred from homology"/>
<dbReference type="Proteomes" id="UP000198512">
    <property type="component" value="Unassembled WGS sequence"/>
</dbReference>
<evidence type="ECO:0000256" key="11">
    <source>
        <dbReference type="NCBIfam" id="TIGR01345"/>
    </source>
</evidence>
<dbReference type="PANTHER" id="PTHR42739">
    <property type="entry name" value="MALATE SYNTHASE G"/>
    <property type="match status" value="1"/>
</dbReference>
<evidence type="ECO:0000256" key="8">
    <source>
        <dbReference type="ARBA" id="ARBA00023097"/>
    </source>
</evidence>
<keyword evidence="18" id="KW-1185">Reference proteome</keyword>
<evidence type="ECO:0000256" key="5">
    <source>
        <dbReference type="ARBA" id="ARBA00022679"/>
    </source>
</evidence>
<feature type="active site" description="Proton donor" evidence="10">
    <location>
        <position position="633"/>
    </location>
</feature>
<comment type="function">
    <text evidence="10">Involved in the glycolate utilization. Catalyzes the condensation and subsequent hydrolysis of acetyl-coenzyme A (acetyl-CoA) and glyoxylate to form malate and CoA.</text>
</comment>
<dbReference type="InterPro" id="IPR044856">
    <property type="entry name" value="Malate_synth_C_sf"/>
</dbReference>
<accession>A0ABY1B713</accession>
<dbReference type="Gene3D" id="3.20.20.360">
    <property type="entry name" value="Malate synthase, domain 3"/>
    <property type="match status" value="2"/>
</dbReference>
<feature type="binding site" evidence="10">
    <location>
        <position position="538"/>
    </location>
    <ligand>
        <name>acetyl-CoA</name>
        <dbReference type="ChEBI" id="CHEBI:57288"/>
    </ligand>
</feature>
<comment type="caution">
    <text evidence="10">Lacks conserved residue(s) required for the propagation of feature annotation.</text>
</comment>
<comment type="catalytic activity">
    <reaction evidence="9 10 12">
        <text>glyoxylate + acetyl-CoA + H2O = (S)-malate + CoA + H(+)</text>
        <dbReference type="Rhea" id="RHEA:18181"/>
        <dbReference type="ChEBI" id="CHEBI:15377"/>
        <dbReference type="ChEBI" id="CHEBI:15378"/>
        <dbReference type="ChEBI" id="CHEBI:15589"/>
        <dbReference type="ChEBI" id="CHEBI:36655"/>
        <dbReference type="ChEBI" id="CHEBI:57287"/>
        <dbReference type="ChEBI" id="CHEBI:57288"/>
        <dbReference type="EC" id="2.3.3.9"/>
    </reaction>
</comment>
<organism evidence="17 18">
    <name type="scientific">Pseudomonas cuatrocienegasensis</name>
    <dbReference type="NCBI Taxonomy" id="543360"/>
    <lineage>
        <taxon>Bacteria</taxon>
        <taxon>Pseudomonadati</taxon>
        <taxon>Pseudomonadota</taxon>
        <taxon>Gammaproteobacteria</taxon>
        <taxon>Pseudomonadales</taxon>
        <taxon>Pseudomonadaceae</taxon>
        <taxon>Pseudomonas</taxon>
    </lineage>
</organism>
<dbReference type="SUPFAM" id="SSF51645">
    <property type="entry name" value="Malate synthase G"/>
    <property type="match status" value="1"/>
</dbReference>
<dbReference type="Pfam" id="PF01274">
    <property type="entry name" value="MS_TIM-barrel"/>
    <property type="match status" value="1"/>
</dbReference>
<protein>
    <recommendedName>
        <fullName evidence="10 11">Malate synthase G</fullName>
        <ecNumber evidence="10 11">2.3.3.9</ecNumber>
    </recommendedName>
</protein>
<dbReference type="Pfam" id="PF20659">
    <property type="entry name" value="MS_C"/>
    <property type="match status" value="1"/>
</dbReference>
<feature type="binding site" evidence="10">
    <location>
        <position position="340"/>
    </location>
    <ligand>
        <name>glyoxylate</name>
        <dbReference type="ChEBI" id="CHEBI:36655"/>
    </ligand>
</feature>
<sequence length="725" mass="79054">MTDRVNCQRLQVAANLQRFVDEEVLPGTGLDREAFWAGFDALVHDLAPENRALLAERDRLQAELDGWHRANPGPVRDMPAYRSFLESIGYLQPQPAQVRASTANVDSEITSQAGPQLVVPVMNARYALNAANARWGSLYDALYGTDAISEADGASKGPGYNQVRGAKVIAFARAFLDQAAPLASGSHADARSYQIVDGQLQVVLAGGAHSGLKQPEKFIGFQGDSAQPSAILLKNNGLHVEIQIDPSSLIGQTDTAGVKDLLIEAALSTILDCEDSVAAVDADDKVVIYRNWLGLMKGDLTEELDKGGKRITRRLNPDRLYTAADGSSLSLHGRSLLFVRNVGHLMSNPAILDGEGHEIPEGILDGVMTSLIALHDLKRQGNSRTGSVYIVKPKMHGPAEVAFADQLFGRVEDLLKLPRHTLKMGIMDEERRTSVNLKACIGAASARVAFINTGFLDRTGDEMHTAMEAGAMLRKGDMKTTKWIQAYERNNVLVGLNCGLRGRAQIGKGMWAMPDLMADMLVQKIGHPKAGANTAWVPSPTAAVLHALHYHQVDVQAVQQELELIDLDAQRDSLLNDLLSVPVAAEPTWAAVDIQQELDNNCQGILGYVVRWVEQGVGCSKVPDIHNVGLMEDRATLRISSQHIANWLHHSVVSEEQVRETLERMAKVVDQQNAGDPLYRPMVANFAGSAAFQAASDLVFKGREQPSGYTEPLLHAWRLRFKQEG</sequence>
<feature type="modified residue" description="Cysteine sulfenic acid (-SOH)" evidence="10">
    <location>
        <position position="619"/>
    </location>
</feature>
<dbReference type="EC" id="2.3.3.9" evidence="10 11"/>
<feature type="binding site" evidence="10">
    <location>
        <position position="457"/>
    </location>
    <ligand>
        <name>Mg(2+)</name>
        <dbReference type="ChEBI" id="CHEBI:18420"/>
    </ligand>
</feature>
<feature type="binding site" evidence="10">
    <location>
        <begin position="125"/>
        <end position="126"/>
    </location>
    <ligand>
        <name>acetyl-CoA</name>
        <dbReference type="ChEBI" id="CHEBI:57288"/>
    </ligand>
</feature>
<evidence type="ECO:0000313" key="18">
    <source>
        <dbReference type="Proteomes" id="UP000198512"/>
    </source>
</evidence>
<evidence type="ECO:0000256" key="6">
    <source>
        <dbReference type="ARBA" id="ARBA00022723"/>
    </source>
</evidence>
<evidence type="ECO:0000256" key="4">
    <source>
        <dbReference type="ARBA" id="ARBA00022532"/>
    </source>
</evidence>
<dbReference type="HAMAP" id="MF_00641">
    <property type="entry name" value="Malate_synth_G"/>
    <property type="match status" value="1"/>
</dbReference>
<keyword evidence="4 10" id="KW-0816">Tricarboxylic acid cycle</keyword>
<dbReference type="Pfam" id="PF20658">
    <property type="entry name" value="MSG_insertion"/>
    <property type="match status" value="1"/>
</dbReference>
<feature type="domain" description="Malate synthase TIM barrel" evidence="13">
    <location>
        <begin position="337"/>
        <end position="579"/>
    </location>
</feature>
<evidence type="ECO:0000259" key="15">
    <source>
        <dbReference type="Pfam" id="PF20658"/>
    </source>
</evidence>
<feature type="binding site" evidence="10">
    <location>
        <position position="429"/>
    </location>
    <ligand>
        <name>glyoxylate</name>
        <dbReference type="ChEBI" id="CHEBI:36655"/>
    </ligand>
</feature>
<evidence type="ECO:0000256" key="3">
    <source>
        <dbReference type="ARBA" id="ARBA00022490"/>
    </source>
</evidence>
<comment type="subunit">
    <text evidence="10">Monomer.</text>
</comment>
<keyword evidence="8 10" id="KW-0558">Oxidation</keyword>
<comment type="cofactor">
    <cofactor evidence="1 10">
        <name>Mg(2+)</name>
        <dbReference type="ChEBI" id="CHEBI:18420"/>
    </cofactor>
</comment>
<dbReference type="InterPro" id="IPR011076">
    <property type="entry name" value="Malate_synth_sf"/>
</dbReference>
<evidence type="ECO:0000256" key="2">
    <source>
        <dbReference type="ARBA" id="ARBA00022435"/>
    </source>
</evidence>
<evidence type="ECO:0000256" key="10">
    <source>
        <dbReference type="HAMAP-Rule" id="MF_00641"/>
    </source>
</evidence>
<dbReference type="CDD" id="cd00728">
    <property type="entry name" value="malate_synt_G"/>
    <property type="match status" value="1"/>
</dbReference>
<feature type="binding site" evidence="10">
    <location>
        <position position="276"/>
    </location>
    <ligand>
        <name>acetyl-CoA</name>
        <dbReference type="ChEBI" id="CHEBI:57288"/>
    </ligand>
</feature>
<dbReference type="EMBL" id="FOFP01000003">
    <property type="protein sequence ID" value="SEQ11448.1"/>
    <property type="molecule type" value="Genomic_DNA"/>
</dbReference>
<name>A0ABY1B713_9PSED</name>
<dbReference type="Pfam" id="PF20656">
    <property type="entry name" value="MS_N"/>
    <property type="match status" value="1"/>
</dbReference>
<feature type="binding site" evidence="10">
    <location>
        <position position="313"/>
    </location>
    <ligand>
        <name>acetyl-CoA</name>
        <dbReference type="ChEBI" id="CHEBI:57288"/>
    </ligand>
</feature>
<dbReference type="NCBIfam" id="TIGR01345">
    <property type="entry name" value="malate_syn_G"/>
    <property type="match status" value="1"/>
</dbReference>
<comment type="pathway">
    <text evidence="10 12">Carbohydrate metabolism; glyoxylate cycle; (S)-malate from isocitrate: step 2/2.</text>
</comment>
<evidence type="ECO:0000259" key="13">
    <source>
        <dbReference type="Pfam" id="PF01274"/>
    </source>
</evidence>
<evidence type="ECO:0000256" key="1">
    <source>
        <dbReference type="ARBA" id="ARBA00001946"/>
    </source>
</evidence>
<dbReference type="NCBIfam" id="NF002825">
    <property type="entry name" value="PRK02999.1"/>
    <property type="match status" value="1"/>
</dbReference>
<dbReference type="InterPro" id="IPR048356">
    <property type="entry name" value="MS_N"/>
</dbReference>